<dbReference type="NCBIfam" id="NF006579">
    <property type="entry name" value="PRK09104.1"/>
    <property type="match status" value="1"/>
</dbReference>
<name>A0A1F7WK08_9BACT</name>
<sequence length="452" mass="50910">MDNRKLLNPLVHLLEIPSVSTQVKHLTDMTRARNYLVDLFTSMGFTSQILKAKKHDAVFSQLTTDTDKPTVLIYGHYDVQPPEPIEEWTTQPFKPVVKAGKLYARGATDNKGQHMVHVLAIKNLLKKLKGKLPVNVKFIIEGEEEIGSISVEALAKKYAKNLFKCDYLLVSDTEMPAPGQPSIDISLRGLLYAELQLEIGKHDLHSGQFGGVSENPTIVLARIINKLKDKDNKILIPNFYTSVTTPSKQELEDYKKIKASKELIKHEGEIYTTGGGETRYSLNERRWSRPTLDINGIWGGYQDEGSKTIIPAKAGMKLSMRLVPNQKPDEIYADLEKYIKKLVPKDIKYKLTRHADCLPYKAPTDHPVFTLIKQSLKKAFKKDPVFTGVGGSIGFVPVLANKLRVPCILVGFGLPTDRMHSPNENFSLINYYKGIEAMEDFYTKLPNLKSRS</sequence>
<accession>A0A1F7WK08</accession>
<dbReference type="SUPFAM" id="SSF53187">
    <property type="entry name" value="Zn-dependent exopeptidases"/>
    <property type="match status" value="1"/>
</dbReference>
<keyword evidence="3" id="KW-0378">Hydrolase</keyword>
<dbReference type="Pfam" id="PF07687">
    <property type="entry name" value="M20_dimer"/>
    <property type="match status" value="1"/>
</dbReference>
<dbReference type="GO" id="GO:0006508">
    <property type="term" value="P:proteolysis"/>
    <property type="evidence" value="ECO:0007669"/>
    <property type="project" value="UniProtKB-KW"/>
</dbReference>
<dbReference type="InterPro" id="IPR011650">
    <property type="entry name" value="Peptidase_M20_dimer"/>
</dbReference>
<evidence type="ECO:0000313" key="6">
    <source>
        <dbReference type="Proteomes" id="UP000176198"/>
    </source>
</evidence>
<keyword evidence="2" id="KW-0479">Metal-binding</keyword>
<dbReference type="Pfam" id="PF01546">
    <property type="entry name" value="Peptidase_M20"/>
    <property type="match status" value="1"/>
</dbReference>
<dbReference type="InterPro" id="IPR002933">
    <property type="entry name" value="Peptidase_M20"/>
</dbReference>
<evidence type="ECO:0000313" key="5">
    <source>
        <dbReference type="EMBL" id="OGM02887.1"/>
    </source>
</evidence>
<dbReference type="AlphaFoldDB" id="A0A1F7WK08"/>
<dbReference type="PANTHER" id="PTHR43270:SF12">
    <property type="entry name" value="SUCCINYL-DIAMINOPIMELATE DESUCCINYLASE"/>
    <property type="match status" value="1"/>
</dbReference>
<dbReference type="GO" id="GO:0008233">
    <property type="term" value="F:peptidase activity"/>
    <property type="evidence" value="ECO:0007669"/>
    <property type="project" value="UniProtKB-KW"/>
</dbReference>
<reference evidence="5 6" key="1">
    <citation type="journal article" date="2016" name="Nat. Commun.">
        <title>Thousands of microbial genomes shed light on interconnected biogeochemical processes in an aquifer system.</title>
        <authorList>
            <person name="Anantharaman K."/>
            <person name="Brown C.T."/>
            <person name="Hug L.A."/>
            <person name="Sharon I."/>
            <person name="Castelle C.J."/>
            <person name="Probst A.J."/>
            <person name="Thomas B.C."/>
            <person name="Singh A."/>
            <person name="Wilkins M.J."/>
            <person name="Karaoz U."/>
            <person name="Brodie E.L."/>
            <person name="Williams K.H."/>
            <person name="Hubbard S.S."/>
            <person name="Banfield J.F."/>
        </authorList>
    </citation>
    <scope>NUCLEOTIDE SEQUENCE [LARGE SCALE GENOMIC DNA]</scope>
</reference>
<feature type="domain" description="Peptidase M20 dimerisation" evidence="4">
    <location>
        <begin position="186"/>
        <end position="345"/>
    </location>
</feature>
<dbReference type="NCBIfam" id="NF006053">
    <property type="entry name" value="PRK08201.1"/>
    <property type="match status" value="1"/>
</dbReference>
<keyword evidence="1" id="KW-0645">Protease</keyword>
<dbReference type="EMBL" id="MGFJ01000011">
    <property type="protein sequence ID" value="OGM02887.1"/>
    <property type="molecule type" value="Genomic_DNA"/>
</dbReference>
<evidence type="ECO:0000256" key="1">
    <source>
        <dbReference type="ARBA" id="ARBA00022670"/>
    </source>
</evidence>
<gene>
    <name evidence="5" type="ORF">A2115_00145</name>
</gene>
<dbReference type="PANTHER" id="PTHR43270">
    <property type="entry name" value="BETA-ALA-HIS DIPEPTIDASE"/>
    <property type="match status" value="1"/>
</dbReference>
<dbReference type="GO" id="GO:0046872">
    <property type="term" value="F:metal ion binding"/>
    <property type="evidence" value="ECO:0007669"/>
    <property type="project" value="UniProtKB-KW"/>
</dbReference>
<proteinExistence type="predicted"/>
<comment type="caution">
    <text evidence="5">The sequence shown here is derived from an EMBL/GenBank/DDBJ whole genome shotgun (WGS) entry which is preliminary data.</text>
</comment>
<dbReference type="InterPro" id="IPR051458">
    <property type="entry name" value="Cyt/Met_Dipeptidase"/>
</dbReference>
<dbReference type="Gene3D" id="3.40.630.10">
    <property type="entry name" value="Zn peptidases"/>
    <property type="match status" value="1"/>
</dbReference>
<evidence type="ECO:0000259" key="4">
    <source>
        <dbReference type="Pfam" id="PF07687"/>
    </source>
</evidence>
<protein>
    <recommendedName>
        <fullName evidence="4">Peptidase M20 dimerisation domain-containing protein</fullName>
    </recommendedName>
</protein>
<dbReference type="Gene3D" id="3.30.70.360">
    <property type="match status" value="1"/>
</dbReference>
<evidence type="ECO:0000256" key="3">
    <source>
        <dbReference type="ARBA" id="ARBA00022801"/>
    </source>
</evidence>
<organism evidence="5 6">
    <name type="scientific">Candidatus Woesebacteria bacterium GWA1_41_8</name>
    <dbReference type="NCBI Taxonomy" id="1802471"/>
    <lineage>
        <taxon>Bacteria</taxon>
        <taxon>Candidatus Woeseibacteriota</taxon>
    </lineage>
</organism>
<dbReference type="STRING" id="1802471.A2115_00145"/>
<evidence type="ECO:0000256" key="2">
    <source>
        <dbReference type="ARBA" id="ARBA00022723"/>
    </source>
</evidence>
<dbReference type="Proteomes" id="UP000176198">
    <property type="component" value="Unassembled WGS sequence"/>
</dbReference>